<gene>
    <name evidence="2" type="primary">I1R980</name>
</gene>
<evidence type="ECO:0000313" key="2">
    <source>
        <dbReference type="EMBL" id="VWO97188.1"/>
    </source>
</evidence>
<feature type="region of interest" description="Disordered" evidence="1">
    <location>
        <begin position="77"/>
        <end position="127"/>
    </location>
</feature>
<sequence>MATLLVLQEKQNVKWTWAFGFALTLESIAEYTITYRFPFTPSLLSVDGWTNAVVWMGRDLTALCRGDTVMVRLCYDPTPRQPPATSGPSGSTVPQDTLRQTNPSEATSPDSTIDTSTDTAEDDDQRRPEFLLGSSLIAVVTLALVETDTIAKAWQLLYEADGPEYPLERHWKKIGRRLFLPKGTLPRLYQVWDDTGEPVPMSEGSRDLAA</sequence>
<feature type="compositionally biased region" description="Polar residues" evidence="1">
    <location>
        <begin position="83"/>
        <end position="106"/>
    </location>
</feature>
<feature type="compositionally biased region" description="Low complexity" evidence="1">
    <location>
        <begin position="107"/>
        <end position="118"/>
    </location>
</feature>
<evidence type="ECO:0000256" key="1">
    <source>
        <dbReference type="SAM" id="MobiDB-lite"/>
    </source>
</evidence>
<reference evidence="2" key="1">
    <citation type="submission" date="2019-10" db="EMBL/GenBank/DDBJ databases">
        <authorList>
            <person name="Nor Muhammad N."/>
        </authorList>
    </citation>
    <scope>NUCLEOTIDE SEQUENCE</scope>
</reference>
<name>A0A5K1JYK9_9APHY</name>
<dbReference type="EMBL" id="LR726182">
    <property type="protein sequence ID" value="VWO97188.1"/>
    <property type="molecule type" value="Genomic_DNA"/>
</dbReference>
<proteinExistence type="predicted"/>
<dbReference type="AlphaFoldDB" id="A0A5K1JYK9"/>
<accession>A0A5K1JYK9</accession>
<protein>
    <submittedName>
        <fullName evidence="2">N/A</fullName>
    </submittedName>
</protein>
<organism evidence="2">
    <name type="scientific">Ganoderma boninense</name>
    <dbReference type="NCBI Taxonomy" id="34458"/>
    <lineage>
        <taxon>Eukaryota</taxon>
        <taxon>Fungi</taxon>
        <taxon>Dikarya</taxon>
        <taxon>Basidiomycota</taxon>
        <taxon>Agaricomycotina</taxon>
        <taxon>Agaricomycetes</taxon>
        <taxon>Polyporales</taxon>
        <taxon>Polyporaceae</taxon>
        <taxon>Ganoderma</taxon>
    </lineage>
</organism>